<keyword evidence="2" id="KW-1185">Reference proteome</keyword>
<sequence length="159" mass="17704">MLSSPCIANVGTSSIRGDGLRISSGYRLSRHILVGTAQLRRSFRNRPRKNLIRDRSTRIGRPRLVGSCQHGVRLADSCRDVASFVSGGPCGIRFVSGGPCGIRFIGTRRYDASLVDRRLCSIGFVSSRRYHASVVNRRLCGVRFISGRQYGVRLVDHRR</sequence>
<dbReference type="Proteomes" id="UP000007967">
    <property type="component" value="Chromosome"/>
</dbReference>
<name>D2PXK8_KRIFD</name>
<dbReference type="KEGG" id="kfl:Kfla_2582"/>
<protein>
    <submittedName>
        <fullName evidence="1">Uncharacterized protein</fullName>
    </submittedName>
</protein>
<organism evidence="1 2">
    <name type="scientific">Kribbella flavida (strain DSM 17836 / JCM 10339 / NBRC 14399)</name>
    <dbReference type="NCBI Taxonomy" id="479435"/>
    <lineage>
        <taxon>Bacteria</taxon>
        <taxon>Bacillati</taxon>
        <taxon>Actinomycetota</taxon>
        <taxon>Actinomycetes</taxon>
        <taxon>Propionibacteriales</taxon>
        <taxon>Kribbellaceae</taxon>
        <taxon>Kribbella</taxon>
    </lineage>
</organism>
<dbReference type="HOGENOM" id="CLU_1658512_0_0_11"/>
<dbReference type="STRING" id="479435.Kfla_2582"/>
<gene>
    <name evidence="1" type="ordered locus">Kfla_2582</name>
</gene>
<accession>D2PXK8</accession>
<reference evidence="1 2" key="2">
    <citation type="journal article" date="2010" name="Stand. Genomic Sci.">
        <title>Complete genome sequence of Kribbella flavida type strain (IFO 14399).</title>
        <authorList>
            <person name="Pukall R."/>
            <person name="Lapidus A."/>
            <person name="Glavina Del Rio T."/>
            <person name="Copeland A."/>
            <person name="Tice H."/>
            <person name="Cheng J.-F."/>
            <person name="Lucas S."/>
            <person name="Chen F."/>
            <person name="Nolan M."/>
            <person name="LaButti K."/>
            <person name="Pati A."/>
            <person name="Ivanova N."/>
            <person name="Mavrommatis K."/>
            <person name="Mikhailova N."/>
            <person name="Pitluck S."/>
            <person name="Bruce D."/>
            <person name="Goodwin L."/>
            <person name="Land M."/>
            <person name="Hauser L."/>
            <person name="Chang Y.-J."/>
            <person name="Jeffries C.D."/>
            <person name="Chen A."/>
            <person name="Palaniappan K."/>
            <person name="Chain P."/>
            <person name="Rohde M."/>
            <person name="Goeker M."/>
            <person name="Bristow J."/>
            <person name="Eisen J.A."/>
            <person name="Markowitz V."/>
            <person name="Hugenholtz P."/>
            <person name="Kyrpides N.C."/>
            <person name="Klenk H.-P."/>
            <person name="Brettin T."/>
        </authorList>
    </citation>
    <scope>NUCLEOTIDE SEQUENCE [LARGE SCALE GENOMIC DNA]</scope>
    <source>
        <strain evidence="2">DSM 17836 / JCM 10339 / NBRC 14399</strain>
    </source>
</reference>
<evidence type="ECO:0000313" key="1">
    <source>
        <dbReference type="EMBL" id="ADB31650.1"/>
    </source>
</evidence>
<dbReference type="AlphaFoldDB" id="D2PXK8"/>
<reference evidence="2" key="1">
    <citation type="submission" date="2009-09" db="EMBL/GenBank/DDBJ databases">
        <title>The complete genome of Kribbella flavida DSM 17836.</title>
        <authorList>
            <consortium name="US DOE Joint Genome Institute (JGI-PGF)"/>
            <person name="Lucas S."/>
            <person name="Copeland A."/>
            <person name="Lapidus A."/>
            <person name="Glavina del Rio T."/>
            <person name="Dalin E."/>
            <person name="Tice H."/>
            <person name="Bruce D."/>
            <person name="Goodwin L."/>
            <person name="Pitluck S."/>
            <person name="Kyrpides N."/>
            <person name="Mavromatis K."/>
            <person name="Ivanova N."/>
            <person name="Saunders E."/>
            <person name="Brettin T."/>
            <person name="Detter J.C."/>
            <person name="Han C."/>
            <person name="Larimer F."/>
            <person name="Land M."/>
            <person name="Hauser L."/>
            <person name="Markowitz V."/>
            <person name="Cheng J.-F."/>
            <person name="Hugenholtz P."/>
            <person name="Woyke T."/>
            <person name="Wu D."/>
            <person name="Pukall R."/>
            <person name="Klenk H.-P."/>
            <person name="Eisen J.A."/>
        </authorList>
    </citation>
    <scope>NUCLEOTIDE SEQUENCE [LARGE SCALE GENOMIC DNA]</scope>
    <source>
        <strain evidence="2">DSM 17836 / JCM 10339 / NBRC 14399</strain>
    </source>
</reference>
<proteinExistence type="predicted"/>
<evidence type="ECO:0000313" key="2">
    <source>
        <dbReference type="Proteomes" id="UP000007967"/>
    </source>
</evidence>
<dbReference type="EMBL" id="CP001736">
    <property type="protein sequence ID" value="ADB31650.1"/>
    <property type="molecule type" value="Genomic_DNA"/>
</dbReference>